<evidence type="ECO:0000256" key="1">
    <source>
        <dbReference type="SAM" id="MobiDB-lite"/>
    </source>
</evidence>
<name>A0A6A5XDR6_9PLEO</name>
<accession>A0A6A5XDR6</accession>
<evidence type="ECO:0008006" key="5">
    <source>
        <dbReference type="Google" id="ProtNLM"/>
    </source>
</evidence>
<evidence type="ECO:0000313" key="4">
    <source>
        <dbReference type="Proteomes" id="UP000799778"/>
    </source>
</evidence>
<organism evidence="3 4">
    <name type="scientific">Aaosphaeria arxii CBS 175.79</name>
    <dbReference type="NCBI Taxonomy" id="1450172"/>
    <lineage>
        <taxon>Eukaryota</taxon>
        <taxon>Fungi</taxon>
        <taxon>Dikarya</taxon>
        <taxon>Ascomycota</taxon>
        <taxon>Pezizomycotina</taxon>
        <taxon>Dothideomycetes</taxon>
        <taxon>Pleosporomycetidae</taxon>
        <taxon>Pleosporales</taxon>
        <taxon>Pleosporales incertae sedis</taxon>
        <taxon>Aaosphaeria</taxon>
    </lineage>
</organism>
<sequence length="272" mass="27386">MYFSRSIIASALLGFAAATTHGEGEQATAIVASETLLATGTTAAALATGTGLLGEAPPAGMVNTHVIQVGGPNGTLEFLPPNIQAKPGDLVQFQFNPKNHSVAESTFGQPCVPIQNVMANKTDAFWSGFMPASLAAGNGTGGGKLTYTIRVKDEKPIWFYCSQGQHCQNGMAGAINAPLTGNRTVEAFQALAANAPENLSPGQSGGGSSTSPSSTPGDTQNPGTEASNTAGGLTPTSTSVDPAQQSVNAAPALSSQSYFGLGLAGLAALFVL</sequence>
<keyword evidence="2" id="KW-0732">Signal</keyword>
<dbReference type="PANTHER" id="PTHR34883">
    <property type="entry name" value="SERINE-RICH PROTEIN, PUTATIVE-RELATED-RELATED"/>
    <property type="match status" value="1"/>
</dbReference>
<dbReference type="RefSeq" id="XP_033379352.1">
    <property type="nucleotide sequence ID" value="XM_033534346.1"/>
</dbReference>
<dbReference type="AlphaFoldDB" id="A0A6A5XDR6"/>
<dbReference type="GeneID" id="54291743"/>
<evidence type="ECO:0000313" key="3">
    <source>
        <dbReference type="EMBL" id="KAF2011013.1"/>
    </source>
</evidence>
<gene>
    <name evidence="3" type="ORF">BU24DRAFT_51063</name>
</gene>
<evidence type="ECO:0000256" key="2">
    <source>
        <dbReference type="SAM" id="SignalP"/>
    </source>
</evidence>
<dbReference type="SUPFAM" id="SSF49503">
    <property type="entry name" value="Cupredoxins"/>
    <property type="match status" value="1"/>
</dbReference>
<dbReference type="Gene3D" id="2.60.40.420">
    <property type="entry name" value="Cupredoxins - blue copper proteins"/>
    <property type="match status" value="1"/>
</dbReference>
<protein>
    <recommendedName>
        <fullName evidence="5">Cupredoxin</fullName>
    </recommendedName>
</protein>
<dbReference type="EMBL" id="ML978075">
    <property type="protein sequence ID" value="KAF2011013.1"/>
    <property type="molecule type" value="Genomic_DNA"/>
</dbReference>
<reference evidence="3" key="1">
    <citation type="journal article" date="2020" name="Stud. Mycol.">
        <title>101 Dothideomycetes genomes: a test case for predicting lifestyles and emergence of pathogens.</title>
        <authorList>
            <person name="Haridas S."/>
            <person name="Albert R."/>
            <person name="Binder M."/>
            <person name="Bloem J."/>
            <person name="Labutti K."/>
            <person name="Salamov A."/>
            <person name="Andreopoulos B."/>
            <person name="Baker S."/>
            <person name="Barry K."/>
            <person name="Bills G."/>
            <person name="Bluhm B."/>
            <person name="Cannon C."/>
            <person name="Castanera R."/>
            <person name="Culley D."/>
            <person name="Daum C."/>
            <person name="Ezra D."/>
            <person name="Gonzalez J."/>
            <person name="Henrissat B."/>
            <person name="Kuo A."/>
            <person name="Liang C."/>
            <person name="Lipzen A."/>
            <person name="Lutzoni F."/>
            <person name="Magnuson J."/>
            <person name="Mondo S."/>
            <person name="Nolan M."/>
            <person name="Ohm R."/>
            <person name="Pangilinan J."/>
            <person name="Park H.-J."/>
            <person name="Ramirez L."/>
            <person name="Alfaro M."/>
            <person name="Sun H."/>
            <person name="Tritt A."/>
            <person name="Yoshinaga Y."/>
            <person name="Zwiers L.-H."/>
            <person name="Turgeon B."/>
            <person name="Goodwin S."/>
            <person name="Spatafora J."/>
            <person name="Crous P."/>
            <person name="Grigoriev I."/>
        </authorList>
    </citation>
    <scope>NUCLEOTIDE SEQUENCE</scope>
    <source>
        <strain evidence="3">CBS 175.79</strain>
    </source>
</reference>
<dbReference type="OrthoDB" id="2331100at2759"/>
<dbReference type="CDD" id="cd00920">
    <property type="entry name" value="Cupredoxin"/>
    <property type="match status" value="1"/>
</dbReference>
<feature type="chain" id="PRO_5025652036" description="Cupredoxin" evidence="2">
    <location>
        <begin position="23"/>
        <end position="272"/>
    </location>
</feature>
<dbReference type="Proteomes" id="UP000799778">
    <property type="component" value="Unassembled WGS sequence"/>
</dbReference>
<feature type="region of interest" description="Disordered" evidence="1">
    <location>
        <begin position="196"/>
        <end position="243"/>
    </location>
</feature>
<keyword evidence="4" id="KW-1185">Reference proteome</keyword>
<dbReference type="PANTHER" id="PTHR34883:SF17">
    <property type="entry name" value="CUPREDOXIN"/>
    <property type="match status" value="1"/>
</dbReference>
<dbReference type="InterPro" id="IPR052953">
    <property type="entry name" value="Ser-rich/MCO-related"/>
</dbReference>
<feature type="compositionally biased region" description="Polar residues" evidence="1">
    <location>
        <begin position="218"/>
        <end position="243"/>
    </location>
</feature>
<feature type="signal peptide" evidence="2">
    <location>
        <begin position="1"/>
        <end position="22"/>
    </location>
</feature>
<proteinExistence type="predicted"/>
<dbReference type="InterPro" id="IPR008972">
    <property type="entry name" value="Cupredoxin"/>
</dbReference>